<feature type="transmembrane region" description="Helical" evidence="7">
    <location>
        <begin position="321"/>
        <end position="341"/>
    </location>
</feature>
<dbReference type="Pfam" id="PF00083">
    <property type="entry name" value="Sugar_tr"/>
    <property type="match status" value="2"/>
</dbReference>
<dbReference type="Gene3D" id="1.20.1250.20">
    <property type="entry name" value="MFS general substrate transporter like domains"/>
    <property type="match status" value="1"/>
</dbReference>
<reference evidence="9 10" key="1">
    <citation type="journal article" date="2011" name="PLoS Genet.">
        <title>Genome sequencing and comparative transcriptomics of the model entomopathogenic fungi Metarhizium anisopliae and M. acridum.</title>
        <authorList>
            <person name="Gao Q."/>
            <person name="Jin K."/>
            <person name="Ying S.H."/>
            <person name="Zhang Y."/>
            <person name="Xiao G."/>
            <person name="Shang Y."/>
            <person name="Duan Z."/>
            <person name="Hu X."/>
            <person name="Xie X.Q."/>
            <person name="Zhou G."/>
            <person name="Peng G."/>
            <person name="Luo Z."/>
            <person name="Huang W."/>
            <person name="Wang B."/>
            <person name="Fang W."/>
            <person name="Wang S."/>
            <person name="Zhong Y."/>
            <person name="Ma L.J."/>
            <person name="St Leger R.J."/>
            <person name="Zhao G.P."/>
            <person name="Pei Y."/>
            <person name="Feng M.G."/>
            <person name="Xia Y."/>
            <person name="Wang C."/>
        </authorList>
    </citation>
    <scope>NUCLEOTIDE SEQUENCE [LARGE SCALE GENOMIC DNA]</scope>
    <source>
        <strain evidence="9 10">CQMa 102</strain>
    </source>
</reference>
<feature type="transmembrane region" description="Helical" evidence="7">
    <location>
        <begin position="379"/>
        <end position="402"/>
    </location>
</feature>
<dbReference type="HOGENOM" id="CLU_001265_46_12_1"/>
<dbReference type="FunFam" id="1.20.1250.20:FF:000140">
    <property type="entry name" value="Putative MFS phospholipid transporter"/>
    <property type="match status" value="1"/>
</dbReference>
<dbReference type="InterPro" id="IPR005828">
    <property type="entry name" value="MFS_sugar_transport-like"/>
</dbReference>
<keyword evidence="3" id="KW-0813">Transport</keyword>
<name>E9DUE3_METAQ</name>
<dbReference type="AlphaFoldDB" id="E9DUE3"/>
<feature type="transmembrane region" description="Helical" evidence="7">
    <location>
        <begin position="233"/>
        <end position="253"/>
    </location>
</feature>
<keyword evidence="6 7" id="KW-0472">Membrane</keyword>
<feature type="transmembrane region" description="Helical" evidence="7">
    <location>
        <begin position="197"/>
        <end position="227"/>
    </location>
</feature>
<feature type="transmembrane region" description="Helical" evidence="7">
    <location>
        <begin position="111"/>
        <end position="129"/>
    </location>
</feature>
<dbReference type="OrthoDB" id="2153661at2759"/>
<feature type="domain" description="Major facilitator superfamily (MFS) profile" evidence="8">
    <location>
        <begin position="42"/>
        <end position="473"/>
    </location>
</feature>
<feature type="transmembrane region" description="Helical" evidence="7">
    <location>
        <begin position="287"/>
        <end position="309"/>
    </location>
</feature>
<dbReference type="InterPro" id="IPR020846">
    <property type="entry name" value="MFS_dom"/>
</dbReference>
<evidence type="ECO:0000313" key="9">
    <source>
        <dbReference type="EMBL" id="EFY92605.1"/>
    </source>
</evidence>
<sequence>MKNFGENATAVDVTLSATDNAADLKDEQVVPQPVSKASSVLMVLVGGLALFSDGYNAQIVGYMNTVLAKLYPEEYTKDVKTRVSNAFLIGEVFGMLFFGWAIDKLGRRNGIFWATFFLVLGLVLSTAAHGTTVGGMFWMMIIGRGVAGFGAGGKSRWASPSNVANIDMLPKGEYPTCATSAAEAADETLSVRRRRGILTAVATDFSIDMGFVIAGIVALIVLAAYSWNVGDGVWRVSFGLGIVLPVALLFFRLRLINSTQYQKHAMKQHIPYWLVIRRYWKPMLGTSLAWFMYDFVTYPFGIFGSTVIATLNPNDTLMENIGYGTVLNLFYIPGTLIGGILMDKIGRKQTMTLGFVLWSILGFIIGGALHQILPIFPLFVVLYGIFNTLGEMGPGVATFLCGAESFPTPVRGHFLGFAAAVGKAGAAIGTQVFIPIQNSFGDTNKGVQGVFLIGAAFAMTGAAISWFLIPDKERDLENEDALFREYLAQHGYAGVFGDVSRDGSTATANLAGKL</sequence>
<dbReference type="KEGG" id="maw:19245552"/>
<dbReference type="eggNOG" id="KOG0252">
    <property type="taxonomic scope" value="Eukaryota"/>
</dbReference>
<dbReference type="PROSITE" id="PS50850">
    <property type="entry name" value="MFS"/>
    <property type="match status" value="1"/>
</dbReference>
<dbReference type="Proteomes" id="UP000002499">
    <property type="component" value="Unassembled WGS sequence"/>
</dbReference>
<feature type="transmembrane region" description="Helical" evidence="7">
    <location>
        <begin position="83"/>
        <end position="102"/>
    </location>
</feature>
<feature type="transmembrane region" description="Helical" evidence="7">
    <location>
        <begin position="40"/>
        <end position="63"/>
    </location>
</feature>
<evidence type="ECO:0000256" key="6">
    <source>
        <dbReference type="ARBA" id="ARBA00023136"/>
    </source>
</evidence>
<evidence type="ECO:0000259" key="8">
    <source>
        <dbReference type="PROSITE" id="PS50850"/>
    </source>
</evidence>
<dbReference type="PANTHER" id="PTHR23508:SF10">
    <property type="entry name" value="CARBOXYLIC ACID TRANSPORTER PROTEIN HOMOLOG"/>
    <property type="match status" value="1"/>
</dbReference>
<keyword evidence="5 7" id="KW-1133">Transmembrane helix</keyword>
<keyword evidence="10" id="KW-1185">Reference proteome</keyword>
<feature type="transmembrane region" description="Helical" evidence="7">
    <location>
        <begin position="353"/>
        <end position="373"/>
    </location>
</feature>
<feature type="transmembrane region" description="Helical" evidence="7">
    <location>
        <begin position="446"/>
        <end position="469"/>
    </location>
</feature>
<dbReference type="STRING" id="655827.E9DUE3"/>
<gene>
    <name evidence="9" type="ORF">MAC_01241</name>
</gene>
<dbReference type="InterPro" id="IPR036259">
    <property type="entry name" value="MFS_trans_sf"/>
</dbReference>
<dbReference type="InterPro" id="IPR005829">
    <property type="entry name" value="Sugar_transporter_CS"/>
</dbReference>
<comment type="subcellular location">
    <subcellularLocation>
        <location evidence="1">Membrane</location>
        <topology evidence="1">Multi-pass membrane protein</topology>
    </subcellularLocation>
</comment>
<organism evidence="10">
    <name type="scientific">Metarhizium acridum (strain CQMa 102)</name>
    <dbReference type="NCBI Taxonomy" id="655827"/>
    <lineage>
        <taxon>Eukaryota</taxon>
        <taxon>Fungi</taxon>
        <taxon>Dikarya</taxon>
        <taxon>Ascomycota</taxon>
        <taxon>Pezizomycotina</taxon>
        <taxon>Sordariomycetes</taxon>
        <taxon>Hypocreomycetidae</taxon>
        <taxon>Hypocreales</taxon>
        <taxon>Clavicipitaceae</taxon>
        <taxon>Metarhizium</taxon>
    </lineage>
</organism>
<evidence type="ECO:0000256" key="5">
    <source>
        <dbReference type="ARBA" id="ARBA00022989"/>
    </source>
</evidence>
<evidence type="ECO:0000313" key="10">
    <source>
        <dbReference type="Proteomes" id="UP000002499"/>
    </source>
</evidence>
<keyword evidence="4 7" id="KW-0812">Transmembrane</keyword>
<protein>
    <recommendedName>
        <fullName evidence="8">Major facilitator superfamily (MFS) profile domain-containing protein</fullName>
    </recommendedName>
</protein>
<evidence type="ECO:0000256" key="2">
    <source>
        <dbReference type="ARBA" id="ARBA00010992"/>
    </source>
</evidence>
<feature type="transmembrane region" description="Helical" evidence="7">
    <location>
        <begin position="414"/>
        <end position="434"/>
    </location>
</feature>
<dbReference type="GeneID" id="19245552"/>
<dbReference type="SUPFAM" id="SSF103473">
    <property type="entry name" value="MFS general substrate transporter"/>
    <property type="match status" value="1"/>
</dbReference>
<accession>E9DUE3</accession>
<dbReference type="EMBL" id="GL698474">
    <property type="protein sequence ID" value="EFY92605.1"/>
    <property type="molecule type" value="Genomic_DNA"/>
</dbReference>
<proteinExistence type="inferred from homology"/>
<evidence type="ECO:0000256" key="1">
    <source>
        <dbReference type="ARBA" id="ARBA00004141"/>
    </source>
</evidence>
<dbReference type="GO" id="GO:0046943">
    <property type="term" value="F:carboxylic acid transmembrane transporter activity"/>
    <property type="evidence" value="ECO:0007669"/>
    <property type="project" value="TreeGrafter"/>
</dbReference>
<dbReference type="InParanoid" id="E9DUE3"/>
<dbReference type="PANTHER" id="PTHR23508">
    <property type="entry name" value="CARBOXYLIC ACID TRANSPORTER PROTEIN HOMOLOG"/>
    <property type="match status" value="1"/>
</dbReference>
<evidence type="ECO:0000256" key="4">
    <source>
        <dbReference type="ARBA" id="ARBA00022692"/>
    </source>
</evidence>
<evidence type="ECO:0000256" key="3">
    <source>
        <dbReference type="ARBA" id="ARBA00022448"/>
    </source>
</evidence>
<dbReference type="PROSITE" id="PS00216">
    <property type="entry name" value="SUGAR_TRANSPORT_1"/>
    <property type="match status" value="1"/>
</dbReference>
<comment type="similarity">
    <text evidence="2">Belongs to the major facilitator superfamily. Sugar transporter (TC 2.A.1.1) family.</text>
</comment>
<dbReference type="GO" id="GO:0005886">
    <property type="term" value="C:plasma membrane"/>
    <property type="evidence" value="ECO:0007669"/>
    <property type="project" value="TreeGrafter"/>
</dbReference>
<dbReference type="OMA" id="DFVTYPF"/>
<evidence type="ECO:0000256" key="7">
    <source>
        <dbReference type="SAM" id="Phobius"/>
    </source>
</evidence>